<dbReference type="Pfam" id="PF00015">
    <property type="entry name" value="MCPsignal"/>
    <property type="match status" value="1"/>
</dbReference>
<reference evidence="5 6" key="1">
    <citation type="submission" date="2015-09" db="EMBL/GenBank/DDBJ databases">
        <authorList>
            <consortium name="Pathogen Informatics"/>
        </authorList>
    </citation>
    <scope>NUCLEOTIDE SEQUENCE [LARGE SCALE GENOMIC DNA]</scope>
    <source>
        <strain evidence="5 6">2789STDY5834928</strain>
    </source>
</reference>
<dbReference type="PROSITE" id="PS50111">
    <property type="entry name" value="CHEMOTAXIS_TRANSDUC_2"/>
    <property type="match status" value="1"/>
</dbReference>
<dbReference type="SUPFAM" id="SSF58104">
    <property type="entry name" value="Methyl-accepting chemotaxis protein (MCP) signaling domain"/>
    <property type="match status" value="1"/>
</dbReference>
<evidence type="ECO:0000313" key="5">
    <source>
        <dbReference type="EMBL" id="CUQ92770.1"/>
    </source>
</evidence>
<feature type="coiled-coil region" evidence="3">
    <location>
        <begin position="194"/>
        <end position="221"/>
    </location>
</feature>
<keyword evidence="3" id="KW-0175">Coiled coil</keyword>
<name>A0A175ACD0_9FIRM</name>
<proteinExistence type="predicted"/>
<dbReference type="Pfam" id="PF10114">
    <property type="entry name" value="PocR"/>
    <property type="match status" value="1"/>
</dbReference>
<gene>
    <name evidence="5" type="primary">mcp1</name>
    <name evidence="5" type="ORF">ERS852540_02595</name>
</gene>
<dbReference type="GO" id="GO:0016020">
    <property type="term" value="C:membrane"/>
    <property type="evidence" value="ECO:0007669"/>
    <property type="project" value="InterPro"/>
</dbReference>
<accession>A0A175ACD0</accession>
<dbReference type="GO" id="GO:0007165">
    <property type="term" value="P:signal transduction"/>
    <property type="evidence" value="ECO:0007669"/>
    <property type="project" value="UniProtKB-KW"/>
</dbReference>
<dbReference type="STRING" id="39492.ERS852540_02595"/>
<sequence>MAEKEVTLLDVIDRAQLQSLQDAFAKATGMAALATDKSGPVTQLSSPTDFCMNYTRKSSVGCERCNLCDLKGGEQASRTGKPAVYYCHGGLVDFASPIIVNGKQIGSLIGGQVLTEEPDLDKFRAIAKEIDVDPDEYVEAVKKVPIVSEEKVNNAAELLYKMAQALSQVGYEKYRITEEHKEADILFDEVHSDYEDINGNVDDLNSSIEVLSAEFDTLREKASDSAKAVAQTDSILKYIQNVATQMTLLGFNASIEAKHVGEAGAGFNVIAQEVRQLAEQTSNQTRSIEDVLGSVRSSISAIDKEITLAVGKIETNIATVKSLSSKIAQTSEKIDKISKNQN</sequence>
<evidence type="ECO:0000313" key="6">
    <source>
        <dbReference type="Proteomes" id="UP000095662"/>
    </source>
</evidence>
<dbReference type="PANTHER" id="PTHR32089:SF112">
    <property type="entry name" value="LYSOZYME-LIKE PROTEIN-RELATED"/>
    <property type="match status" value="1"/>
</dbReference>
<protein>
    <submittedName>
        <fullName evidence="5">Methyl-accepting chemotaxis protein 1</fullName>
    </submittedName>
</protein>
<feature type="domain" description="Methyl-accepting transducer" evidence="4">
    <location>
        <begin position="149"/>
        <end position="342"/>
    </location>
</feature>
<organism evidence="5 6">
    <name type="scientific">[Eubacterium] siraeum</name>
    <dbReference type="NCBI Taxonomy" id="39492"/>
    <lineage>
        <taxon>Bacteria</taxon>
        <taxon>Bacillati</taxon>
        <taxon>Bacillota</taxon>
        <taxon>Clostridia</taxon>
        <taxon>Eubacteriales</taxon>
        <taxon>Oscillospiraceae</taxon>
        <taxon>Oscillospiraceae incertae sedis</taxon>
    </lineage>
</organism>
<dbReference type="Gene3D" id="1.10.287.950">
    <property type="entry name" value="Methyl-accepting chemotaxis protein"/>
    <property type="match status" value="1"/>
</dbReference>
<keyword evidence="1 2" id="KW-0807">Transducer</keyword>
<dbReference type="OrthoDB" id="1410840at2"/>
<dbReference type="EMBL" id="CZBY01000036">
    <property type="protein sequence ID" value="CUQ92770.1"/>
    <property type="molecule type" value="Genomic_DNA"/>
</dbReference>
<dbReference type="InterPro" id="IPR004089">
    <property type="entry name" value="MCPsignal_dom"/>
</dbReference>
<evidence type="ECO:0000259" key="4">
    <source>
        <dbReference type="PROSITE" id="PS50111"/>
    </source>
</evidence>
<dbReference type="PANTHER" id="PTHR32089">
    <property type="entry name" value="METHYL-ACCEPTING CHEMOTAXIS PROTEIN MCPB"/>
    <property type="match status" value="1"/>
</dbReference>
<evidence type="ECO:0000256" key="3">
    <source>
        <dbReference type="SAM" id="Coils"/>
    </source>
</evidence>
<dbReference type="AlphaFoldDB" id="A0A175ACD0"/>
<evidence type="ECO:0000256" key="1">
    <source>
        <dbReference type="ARBA" id="ARBA00023224"/>
    </source>
</evidence>
<dbReference type="InterPro" id="IPR018771">
    <property type="entry name" value="PocR_dom"/>
</dbReference>
<evidence type="ECO:0000256" key="2">
    <source>
        <dbReference type="PROSITE-ProRule" id="PRU00284"/>
    </source>
</evidence>
<dbReference type="Proteomes" id="UP000095662">
    <property type="component" value="Unassembled WGS sequence"/>
</dbReference>